<protein>
    <recommendedName>
        <fullName evidence="4">PAS domain-containing protein</fullName>
    </recommendedName>
</protein>
<gene>
    <name evidence="2" type="ORF">ACA1_182190</name>
</gene>
<feature type="region of interest" description="Disordered" evidence="1">
    <location>
        <begin position="259"/>
        <end position="292"/>
    </location>
</feature>
<feature type="compositionally biased region" description="Low complexity" evidence="1">
    <location>
        <begin position="270"/>
        <end position="285"/>
    </location>
</feature>
<dbReference type="KEGG" id="acan:ACA1_182190"/>
<evidence type="ECO:0000313" key="3">
    <source>
        <dbReference type="Proteomes" id="UP000011083"/>
    </source>
</evidence>
<dbReference type="CDD" id="cd00130">
    <property type="entry name" value="PAS"/>
    <property type="match status" value="1"/>
</dbReference>
<keyword evidence="3" id="KW-1185">Reference proteome</keyword>
<dbReference type="RefSeq" id="XP_004345862.1">
    <property type="nucleotide sequence ID" value="XM_004345812.1"/>
</dbReference>
<evidence type="ECO:0000256" key="1">
    <source>
        <dbReference type="SAM" id="MobiDB-lite"/>
    </source>
</evidence>
<evidence type="ECO:0008006" key="4">
    <source>
        <dbReference type="Google" id="ProtNLM"/>
    </source>
</evidence>
<proteinExistence type="predicted"/>
<dbReference type="VEuPathDB" id="AmoebaDB:ACA1_182190"/>
<dbReference type="AlphaFoldDB" id="L8H9A4"/>
<dbReference type="Proteomes" id="UP000011083">
    <property type="component" value="Unassembled WGS sequence"/>
</dbReference>
<name>L8H9A4_ACACF</name>
<accession>L8H9A4</accession>
<sequence>MRADLEAMRGQQHATNQLTSVLKLTTTPTISSATLTVTPPPLPTSSTMWPSRALLEAMRELPFLHDYPSLAGFAIPDFRHATLVKVAADKYPVLACVYPGNTIFDPVPPTILFANAAMCRLSGYTFRELVGALVTKVVVMQESARLKMGPFLSNKDPLSLSPVYSFNTLIRSRSGRLWRTLADSTQFFFGQNGTPKHIVVNLTQWEEGHLREGELPLDLDRLAFARAHGRCGRRATCSTNASAGDTHKLWPALPARAIADDDDDANGDGSFSSSSSSSSSSRSSSPPSPPTEEMALILQLLDSSYL</sequence>
<dbReference type="EMBL" id="KB007904">
    <property type="protein sequence ID" value="ELR21318.1"/>
    <property type="molecule type" value="Genomic_DNA"/>
</dbReference>
<dbReference type="InterPro" id="IPR000014">
    <property type="entry name" value="PAS"/>
</dbReference>
<reference evidence="2 3" key="1">
    <citation type="journal article" date="2013" name="Genome Biol.">
        <title>Genome of Acanthamoeba castellanii highlights extensive lateral gene transfer and early evolution of tyrosine kinase signaling.</title>
        <authorList>
            <person name="Clarke M."/>
            <person name="Lohan A.J."/>
            <person name="Liu B."/>
            <person name="Lagkouvardos I."/>
            <person name="Roy S."/>
            <person name="Zafar N."/>
            <person name="Bertelli C."/>
            <person name="Schilde C."/>
            <person name="Kianianmomeni A."/>
            <person name="Burglin T.R."/>
            <person name="Frech C."/>
            <person name="Turcotte B."/>
            <person name="Kopec K.O."/>
            <person name="Synnott J.M."/>
            <person name="Choo C."/>
            <person name="Paponov I."/>
            <person name="Finkler A."/>
            <person name="Soon Heng Tan C."/>
            <person name="Hutchins A.P."/>
            <person name="Weinmeier T."/>
            <person name="Rattei T."/>
            <person name="Chu J.S."/>
            <person name="Gimenez G."/>
            <person name="Irimia M."/>
            <person name="Rigden D.J."/>
            <person name="Fitzpatrick D.A."/>
            <person name="Lorenzo-Morales J."/>
            <person name="Bateman A."/>
            <person name="Chiu C.H."/>
            <person name="Tang P."/>
            <person name="Hegemann P."/>
            <person name="Fromm H."/>
            <person name="Raoult D."/>
            <person name="Greub G."/>
            <person name="Miranda-Saavedra D."/>
            <person name="Chen N."/>
            <person name="Nash P."/>
            <person name="Ginger M.L."/>
            <person name="Horn M."/>
            <person name="Schaap P."/>
            <person name="Caler L."/>
            <person name="Loftus B."/>
        </authorList>
    </citation>
    <scope>NUCLEOTIDE SEQUENCE [LARGE SCALE GENOMIC DNA]</scope>
    <source>
        <strain evidence="2 3">Neff</strain>
    </source>
</reference>
<evidence type="ECO:0000313" key="2">
    <source>
        <dbReference type="EMBL" id="ELR21318.1"/>
    </source>
</evidence>
<dbReference type="GeneID" id="14922207"/>
<organism evidence="2 3">
    <name type="scientific">Acanthamoeba castellanii (strain ATCC 30010 / Neff)</name>
    <dbReference type="NCBI Taxonomy" id="1257118"/>
    <lineage>
        <taxon>Eukaryota</taxon>
        <taxon>Amoebozoa</taxon>
        <taxon>Discosea</taxon>
        <taxon>Longamoebia</taxon>
        <taxon>Centramoebida</taxon>
        <taxon>Acanthamoebidae</taxon>
        <taxon>Acanthamoeba</taxon>
    </lineage>
</organism>